<dbReference type="Proteomes" id="UP000504632">
    <property type="component" value="Chromosome 9"/>
</dbReference>
<dbReference type="SUPFAM" id="SSF49265">
    <property type="entry name" value="Fibronectin type III"/>
    <property type="match status" value="2"/>
</dbReference>
<dbReference type="Pfam" id="PF09240">
    <property type="entry name" value="IL6Ra-bind"/>
    <property type="match status" value="1"/>
</dbReference>
<dbReference type="GO" id="GO:0004896">
    <property type="term" value="F:cytokine receptor activity"/>
    <property type="evidence" value="ECO:0007669"/>
    <property type="project" value="TreeGrafter"/>
</dbReference>
<dbReference type="InterPro" id="IPR003961">
    <property type="entry name" value="FN3_dom"/>
</dbReference>
<dbReference type="Pfam" id="PF00041">
    <property type="entry name" value="fn3"/>
    <property type="match status" value="1"/>
</dbReference>
<evidence type="ECO:0000256" key="7">
    <source>
        <dbReference type="ARBA" id="ARBA00023170"/>
    </source>
</evidence>
<evidence type="ECO:0000256" key="12">
    <source>
        <dbReference type="SAM" id="SignalP"/>
    </source>
</evidence>
<evidence type="ECO:0000256" key="2">
    <source>
        <dbReference type="ARBA" id="ARBA00022692"/>
    </source>
</evidence>
<evidence type="ECO:0000256" key="6">
    <source>
        <dbReference type="ARBA" id="ARBA00023157"/>
    </source>
</evidence>
<dbReference type="Gene3D" id="2.60.40.10">
    <property type="entry name" value="Immunoglobulins"/>
    <property type="match status" value="2"/>
</dbReference>
<dbReference type="SUPFAM" id="SSF48726">
    <property type="entry name" value="Immunoglobulin"/>
    <property type="match status" value="1"/>
</dbReference>
<feature type="transmembrane region" description="Helical" evidence="11">
    <location>
        <begin position="494"/>
        <end position="519"/>
    </location>
</feature>
<evidence type="ECO:0000256" key="1">
    <source>
        <dbReference type="ARBA" id="ARBA00004479"/>
    </source>
</evidence>
<protein>
    <submittedName>
        <fullName evidence="15">Interleukin-6 receptor subunit alpha</fullName>
    </submittedName>
</protein>
<dbReference type="InterPro" id="IPR036179">
    <property type="entry name" value="Ig-like_dom_sf"/>
</dbReference>
<feature type="domain" description="Fibronectin type-III" evidence="13">
    <location>
        <begin position="347"/>
        <end position="448"/>
    </location>
</feature>
<evidence type="ECO:0000313" key="15">
    <source>
        <dbReference type="RefSeq" id="XP_030639458.1"/>
    </source>
</evidence>
<dbReference type="CDD" id="cd00063">
    <property type="entry name" value="FN3"/>
    <property type="match status" value="1"/>
</dbReference>
<feature type="chain" id="PRO_5027113949" evidence="12">
    <location>
        <begin position="22"/>
        <end position="594"/>
    </location>
</feature>
<dbReference type="CTD" id="3570"/>
<organism evidence="14 15">
    <name type="scientific">Chanos chanos</name>
    <name type="common">Milkfish</name>
    <name type="synonym">Mugil chanos</name>
    <dbReference type="NCBI Taxonomy" id="29144"/>
    <lineage>
        <taxon>Eukaryota</taxon>
        <taxon>Metazoa</taxon>
        <taxon>Chordata</taxon>
        <taxon>Craniata</taxon>
        <taxon>Vertebrata</taxon>
        <taxon>Euteleostomi</taxon>
        <taxon>Actinopterygii</taxon>
        <taxon>Neopterygii</taxon>
        <taxon>Teleostei</taxon>
        <taxon>Ostariophysi</taxon>
        <taxon>Gonorynchiformes</taxon>
        <taxon>Chanidae</taxon>
        <taxon>Chanos</taxon>
    </lineage>
</organism>
<gene>
    <name evidence="15" type="primary">il6r</name>
</gene>
<dbReference type="InterPro" id="IPR013783">
    <property type="entry name" value="Ig-like_fold"/>
</dbReference>
<dbReference type="PANTHER" id="PTHR23037:SF22">
    <property type="entry name" value="CYTOKINE RECEPTOR COMMON SUBUNIT BETA"/>
    <property type="match status" value="1"/>
</dbReference>
<comment type="subcellular location">
    <subcellularLocation>
        <location evidence="1">Membrane</location>
        <topology evidence="1">Single-pass type I membrane protein</topology>
    </subcellularLocation>
</comment>
<keyword evidence="8" id="KW-0325">Glycoprotein</keyword>
<feature type="region of interest" description="Disordered" evidence="10">
    <location>
        <begin position="101"/>
        <end position="120"/>
    </location>
</feature>
<evidence type="ECO:0000256" key="10">
    <source>
        <dbReference type="SAM" id="MobiDB-lite"/>
    </source>
</evidence>
<evidence type="ECO:0000256" key="4">
    <source>
        <dbReference type="ARBA" id="ARBA00022989"/>
    </source>
</evidence>
<dbReference type="PANTHER" id="PTHR23037">
    <property type="entry name" value="CYTOKINE RECEPTOR"/>
    <property type="match status" value="1"/>
</dbReference>
<dbReference type="GO" id="GO:0016064">
    <property type="term" value="P:immunoglobulin mediated immune response"/>
    <property type="evidence" value="ECO:0007669"/>
    <property type="project" value="TreeGrafter"/>
</dbReference>
<dbReference type="InterPro" id="IPR015321">
    <property type="entry name" value="TypeI_recpt_CBD"/>
</dbReference>
<evidence type="ECO:0000256" key="3">
    <source>
        <dbReference type="ARBA" id="ARBA00022729"/>
    </source>
</evidence>
<dbReference type="SMART" id="SM00060">
    <property type="entry name" value="FN3"/>
    <property type="match status" value="1"/>
</dbReference>
<keyword evidence="4 11" id="KW-1133">Transmembrane helix</keyword>
<dbReference type="PROSITE" id="PS50853">
    <property type="entry name" value="FN3"/>
    <property type="match status" value="1"/>
</dbReference>
<name>A0A6J2W5D8_CHACN</name>
<evidence type="ECO:0000313" key="14">
    <source>
        <dbReference type="Proteomes" id="UP000504632"/>
    </source>
</evidence>
<keyword evidence="9" id="KW-0393">Immunoglobulin domain</keyword>
<reference evidence="15" key="1">
    <citation type="submission" date="2025-08" db="UniProtKB">
        <authorList>
            <consortium name="RefSeq"/>
        </authorList>
    </citation>
    <scope>IDENTIFICATION</scope>
</reference>
<evidence type="ECO:0000256" key="8">
    <source>
        <dbReference type="ARBA" id="ARBA00023180"/>
    </source>
</evidence>
<keyword evidence="3 12" id="KW-0732">Signal</keyword>
<dbReference type="RefSeq" id="XP_030639458.1">
    <property type="nucleotide sequence ID" value="XM_030783598.1"/>
</dbReference>
<keyword evidence="2 11" id="KW-0812">Transmembrane</keyword>
<dbReference type="InterPro" id="IPR036116">
    <property type="entry name" value="FN3_sf"/>
</dbReference>
<evidence type="ECO:0000256" key="11">
    <source>
        <dbReference type="SAM" id="Phobius"/>
    </source>
</evidence>
<keyword evidence="6" id="KW-1015">Disulfide bond</keyword>
<feature type="signal peptide" evidence="12">
    <location>
        <begin position="1"/>
        <end position="21"/>
    </location>
</feature>
<feature type="compositionally biased region" description="Polar residues" evidence="10">
    <location>
        <begin position="104"/>
        <end position="113"/>
    </location>
</feature>
<evidence type="ECO:0000256" key="9">
    <source>
        <dbReference type="ARBA" id="ARBA00023319"/>
    </source>
</evidence>
<keyword evidence="14" id="KW-1185">Reference proteome</keyword>
<evidence type="ECO:0000259" key="13">
    <source>
        <dbReference type="PROSITE" id="PS50853"/>
    </source>
</evidence>
<keyword evidence="7 15" id="KW-0675">Receptor</keyword>
<accession>A0A6J2W5D8</accession>
<dbReference type="InParanoid" id="A0A6J2W5D8"/>
<dbReference type="AlphaFoldDB" id="A0A6J2W5D8"/>
<proteinExistence type="predicted"/>
<dbReference type="GO" id="GO:0009897">
    <property type="term" value="C:external side of plasma membrane"/>
    <property type="evidence" value="ECO:0007669"/>
    <property type="project" value="TreeGrafter"/>
</dbReference>
<dbReference type="GeneID" id="115820125"/>
<evidence type="ECO:0000256" key="5">
    <source>
        <dbReference type="ARBA" id="ARBA00023136"/>
    </source>
</evidence>
<dbReference type="OrthoDB" id="8634471at2759"/>
<keyword evidence="5 11" id="KW-0472">Membrane</keyword>
<sequence>MRVRTSLKLLFCVWIAIKVQCYEDDKCPRKELPPGVLALTAGREVVLRCRGDVIMDGELLTPAAGTNQRINIRVTRAPSGPYQGDTRDNITAGPYQSEIRIGSPNDTKINISPTDKGKTVTAGEMTKNATEDQTTAFPNRLYEHKDDTTITMETSNMLLMDDDDHDDYDDDDDDYQYEKAGHRVTRGIKRPARWTFNGKPVREGVEKGALKLPHLQLSHTGNYSCYRGERLVSSVRISVGVPPEKPSVSCYRRSHTSKIRCDWISSQPLIPKPECKLLLRKGHLGEKFSSVPCSYSVSRSRCWCVLPPLEEGDRTQHAAMLCVSNTVGNVTSPYLTFTPQNIIKPDPPSRVKVSAVQGQNHALLVSWSYPSTWRQGFYYLNFQMKYHPQHSEKYQTVETGIIYQSVWKIEDAVPHVQYVVQLRAKDEFDGHWSEWSEPVYAETWTAPEPTIPSDFEISPDPFWIYSEGSGMPQDIEGSGITVDQVGSKGSGHGLIWFPGIWMFTSCLIVAVSLLSIYTLRRRVRLLLKLGKLSSVCPCTPSVPPPPPQQPADEGKSLMSREGLELSQKNSHCEEGGEEEAIEVIHLHNMGYFLS</sequence>